<evidence type="ECO:0000313" key="13">
    <source>
        <dbReference type="Proteomes" id="UP000030653"/>
    </source>
</evidence>
<dbReference type="Pfam" id="PF00271">
    <property type="entry name" value="Helicase_C"/>
    <property type="match status" value="1"/>
</dbReference>
<feature type="non-terminal residue" evidence="12">
    <location>
        <position position="787"/>
    </location>
</feature>
<dbReference type="STRING" id="1858805.M5G9U5"/>
<dbReference type="InterPro" id="IPR001965">
    <property type="entry name" value="Znf_PHD"/>
</dbReference>
<dbReference type="HOGENOM" id="CLU_000315_32_0_1"/>
<proteinExistence type="predicted"/>
<dbReference type="OrthoDB" id="448448at2759"/>
<keyword evidence="4" id="KW-0378">Hydrolase</keyword>
<dbReference type="Proteomes" id="UP000030653">
    <property type="component" value="Unassembled WGS sequence"/>
</dbReference>
<dbReference type="SUPFAM" id="SSF52540">
    <property type="entry name" value="P-loop containing nucleoside triphosphate hydrolases"/>
    <property type="match status" value="2"/>
</dbReference>
<keyword evidence="3 7" id="KW-0863">Zinc-finger</keyword>
<dbReference type="Gene3D" id="3.40.50.300">
    <property type="entry name" value="P-loop containing nucleotide triphosphate hydrolases"/>
    <property type="match status" value="1"/>
</dbReference>
<dbReference type="SMART" id="SM00487">
    <property type="entry name" value="DEXDc"/>
    <property type="match status" value="1"/>
</dbReference>
<dbReference type="GeneID" id="63691539"/>
<evidence type="ECO:0000313" key="12">
    <source>
        <dbReference type="EMBL" id="EJU00608.1"/>
    </source>
</evidence>
<dbReference type="InterPro" id="IPR011011">
    <property type="entry name" value="Znf_FYVE_PHD"/>
</dbReference>
<evidence type="ECO:0008006" key="14">
    <source>
        <dbReference type="Google" id="ProtNLM"/>
    </source>
</evidence>
<evidence type="ECO:0000259" key="10">
    <source>
        <dbReference type="PROSITE" id="PS51192"/>
    </source>
</evidence>
<dbReference type="InterPro" id="IPR017907">
    <property type="entry name" value="Znf_RING_CS"/>
</dbReference>
<dbReference type="PROSITE" id="PS51194">
    <property type="entry name" value="HELICASE_CTER"/>
    <property type="match status" value="1"/>
</dbReference>
<dbReference type="CDD" id="cd17919">
    <property type="entry name" value="DEXHc_Snf"/>
    <property type="match status" value="1"/>
</dbReference>
<evidence type="ECO:0000256" key="8">
    <source>
        <dbReference type="SAM" id="MobiDB-lite"/>
    </source>
</evidence>
<dbReference type="RefSeq" id="XP_040627505.1">
    <property type="nucleotide sequence ID" value="XM_040776477.1"/>
</dbReference>
<name>M5G9U5_DACPD</name>
<dbReference type="GO" id="GO:0016787">
    <property type="term" value="F:hydrolase activity"/>
    <property type="evidence" value="ECO:0007669"/>
    <property type="project" value="UniProtKB-KW"/>
</dbReference>
<dbReference type="InterPro" id="IPR014001">
    <property type="entry name" value="Helicase_ATP-bd"/>
</dbReference>
<dbReference type="CDD" id="cd18793">
    <property type="entry name" value="SF2_C_SNF"/>
    <property type="match status" value="1"/>
</dbReference>
<dbReference type="InterPro" id="IPR000330">
    <property type="entry name" value="SNF2_N"/>
</dbReference>
<keyword evidence="1" id="KW-0479">Metal-binding</keyword>
<reference evidence="12 13" key="1">
    <citation type="journal article" date="2012" name="Science">
        <title>The Paleozoic origin of enzymatic lignin decomposition reconstructed from 31 fungal genomes.</title>
        <authorList>
            <person name="Floudas D."/>
            <person name="Binder M."/>
            <person name="Riley R."/>
            <person name="Barry K."/>
            <person name="Blanchette R.A."/>
            <person name="Henrissat B."/>
            <person name="Martinez A.T."/>
            <person name="Otillar R."/>
            <person name="Spatafora J.W."/>
            <person name="Yadav J.S."/>
            <person name="Aerts A."/>
            <person name="Benoit I."/>
            <person name="Boyd A."/>
            <person name="Carlson A."/>
            <person name="Copeland A."/>
            <person name="Coutinho P.M."/>
            <person name="de Vries R.P."/>
            <person name="Ferreira P."/>
            <person name="Findley K."/>
            <person name="Foster B."/>
            <person name="Gaskell J."/>
            <person name="Glotzer D."/>
            <person name="Gorecki P."/>
            <person name="Heitman J."/>
            <person name="Hesse C."/>
            <person name="Hori C."/>
            <person name="Igarashi K."/>
            <person name="Jurgens J.A."/>
            <person name="Kallen N."/>
            <person name="Kersten P."/>
            <person name="Kohler A."/>
            <person name="Kuees U."/>
            <person name="Kumar T.K.A."/>
            <person name="Kuo A."/>
            <person name="LaButti K."/>
            <person name="Larrondo L.F."/>
            <person name="Lindquist E."/>
            <person name="Ling A."/>
            <person name="Lombard V."/>
            <person name="Lucas S."/>
            <person name="Lundell T."/>
            <person name="Martin R."/>
            <person name="McLaughlin D.J."/>
            <person name="Morgenstern I."/>
            <person name="Morin E."/>
            <person name="Murat C."/>
            <person name="Nagy L.G."/>
            <person name="Nolan M."/>
            <person name="Ohm R.A."/>
            <person name="Patyshakuliyeva A."/>
            <person name="Rokas A."/>
            <person name="Ruiz-Duenas F.J."/>
            <person name="Sabat G."/>
            <person name="Salamov A."/>
            <person name="Samejima M."/>
            <person name="Schmutz J."/>
            <person name="Slot J.C."/>
            <person name="St John F."/>
            <person name="Stenlid J."/>
            <person name="Sun H."/>
            <person name="Sun S."/>
            <person name="Syed K."/>
            <person name="Tsang A."/>
            <person name="Wiebenga A."/>
            <person name="Young D."/>
            <person name="Pisabarro A."/>
            <person name="Eastwood D.C."/>
            <person name="Martin F."/>
            <person name="Cullen D."/>
            <person name="Grigoriev I.V."/>
            <person name="Hibbett D.S."/>
        </authorList>
    </citation>
    <scope>NUCLEOTIDE SEQUENCE [LARGE SCALE GENOMIC DNA]</scope>
    <source>
        <strain evidence="12 13">DJM-731 SS1</strain>
    </source>
</reference>
<dbReference type="InterPro" id="IPR027417">
    <property type="entry name" value="P-loop_NTPase"/>
</dbReference>
<evidence type="ECO:0000259" key="11">
    <source>
        <dbReference type="PROSITE" id="PS51194"/>
    </source>
</evidence>
<keyword evidence="13" id="KW-1185">Reference proteome</keyword>
<evidence type="ECO:0000256" key="2">
    <source>
        <dbReference type="ARBA" id="ARBA00022741"/>
    </source>
</evidence>
<dbReference type="PANTHER" id="PTHR10799">
    <property type="entry name" value="SNF2/RAD54 HELICASE FAMILY"/>
    <property type="match status" value="1"/>
</dbReference>
<evidence type="ECO:0000259" key="9">
    <source>
        <dbReference type="PROSITE" id="PS50089"/>
    </source>
</evidence>
<dbReference type="OMA" id="RCLIFSN"/>
<dbReference type="SUPFAM" id="SSF57903">
    <property type="entry name" value="FYVE/PHD zinc finger"/>
    <property type="match status" value="1"/>
</dbReference>
<evidence type="ECO:0000256" key="7">
    <source>
        <dbReference type="PROSITE-ProRule" id="PRU00175"/>
    </source>
</evidence>
<dbReference type="PROSITE" id="PS51192">
    <property type="entry name" value="HELICASE_ATP_BIND_1"/>
    <property type="match status" value="1"/>
</dbReference>
<dbReference type="InterPro" id="IPR049730">
    <property type="entry name" value="SNF2/RAD54-like_C"/>
</dbReference>
<protein>
    <recommendedName>
        <fullName evidence="14">P-loop containing nucleoside triphosphate hydrolase protein</fullName>
    </recommendedName>
</protein>
<keyword evidence="6" id="KW-0067">ATP-binding</keyword>
<dbReference type="SMART" id="SM00490">
    <property type="entry name" value="HELICc"/>
    <property type="match status" value="1"/>
</dbReference>
<keyword evidence="5" id="KW-0862">Zinc</keyword>
<feature type="domain" description="Helicase ATP-binding" evidence="10">
    <location>
        <begin position="1"/>
        <end position="164"/>
    </location>
</feature>
<dbReference type="PROSITE" id="PS00518">
    <property type="entry name" value="ZF_RING_1"/>
    <property type="match status" value="1"/>
</dbReference>
<dbReference type="InterPro" id="IPR038718">
    <property type="entry name" value="SNF2-like_sf"/>
</dbReference>
<accession>M5G9U5</accession>
<feature type="region of interest" description="Disordered" evidence="8">
    <location>
        <begin position="762"/>
        <end position="787"/>
    </location>
</feature>
<dbReference type="InterPro" id="IPR001841">
    <property type="entry name" value="Znf_RING"/>
</dbReference>
<sequence length="787" mass="89048">MYRNGMNAILGDEMGLGKTLQTLSLLAYIKENDLEADPHIVICPLSVIAAWASEAAHWVPSLKVVRFHGTQAERERLKEMIKRGHEFDLFITTYESYKAEHKWMKTRRWDYCILDEGHRVKNAQSETTMALSGLGCAFRLILTGTPVHNNLVELWALLHWLYPTIFTVATEGLFQDAFDMTHGKYDVKHLESAQKLLEVIMIRRTKDAVELSVPPRVEMTVFIPFTEAQRYWTYKLLTRLSAADMREIFNTSLKTEDGDESQVNDTRKHFNVVNRIVLISIKEYARLMNLLIQLRMCCDHPYTILGAQPEPYELGEHIVNASSKMMVVDKLLKDVIPKGERVLIFSQWVSVLDLLEDFMQLRKYRFARLDGSTTRPRRALDIRLFQQEQSPYDVYLISTKAGGLGINLTKATHVVMFDGDWNPQNDLQAIARAHRIGQTKTVNVYRLICRGSAEDQMLDRIRRKLFLSVKLMSNGGPSADNNAAGMKKGELLSILRNGSSALEDQAAGMDFQQFKAASISDILLQSRRNQNAREAKLKKELDGENMDAGMEADVAEEEGRLLDGVAAVRCRLFEGRELTPRAIKSLAEQPPSSKKRARANRLVLVNGIETIVVSPSVITSMPPKAQKAPEFEHEEWCIYCQDGGELYTCATCPRVFHSACHGVPDDVAARSSRLQCPQHNCAVCYRSTANAGGMLFRCATCSHAFCEDCLPEGELDAIGDTIPQLAGLGYTNQSLAFYIRCNDCKVDPVIKYDEYENKYWEEEEEEEVAKKEEDEDGVVKVEDVDSD</sequence>
<dbReference type="InterPro" id="IPR013083">
    <property type="entry name" value="Znf_RING/FYVE/PHD"/>
</dbReference>
<evidence type="ECO:0000256" key="4">
    <source>
        <dbReference type="ARBA" id="ARBA00022801"/>
    </source>
</evidence>
<dbReference type="SMART" id="SM00249">
    <property type="entry name" value="PHD"/>
    <property type="match status" value="2"/>
</dbReference>
<feature type="compositionally biased region" description="Basic and acidic residues" evidence="8">
    <location>
        <begin position="768"/>
        <end position="787"/>
    </location>
</feature>
<feature type="domain" description="Helicase C-terminal" evidence="11">
    <location>
        <begin position="327"/>
        <end position="484"/>
    </location>
</feature>
<dbReference type="Pfam" id="PF00176">
    <property type="entry name" value="SNF2-rel_dom"/>
    <property type="match status" value="1"/>
</dbReference>
<organism evidence="12 13">
    <name type="scientific">Dacryopinax primogenitus (strain DJM 731)</name>
    <name type="common">Brown rot fungus</name>
    <dbReference type="NCBI Taxonomy" id="1858805"/>
    <lineage>
        <taxon>Eukaryota</taxon>
        <taxon>Fungi</taxon>
        <taxon>Dikarya</taxon>
        <taxon>Basidiomycota</taxon>
        <taxon>Agaricomycotina</taxon>
        <taxon>Dacrymycetes</taxon>
        <taxon>Dacrymycetales</taxon>
        <taxon>Dacrymycetaceae</taxon>
        <taxon>Dacryopinax</taxon>
    </lineage>
</organism>
<evidence type="ECO:0000256" key="5">
    <source>
        <dbReference type="ARBA" id="ARBA00022833"/>
    </source>
</evidence>
<feature type="domain" description="RING-type" evidence="9">
    <location>
        <begin position="681"/>
        <end position="745"/>
    </location>
</feature>
<dbReference type="PROSITE" id="PS50089">
    <property type="entry name" value="ZF_RING_2"/>
    <property type="match status" value="1"/>
</dbReference>
<dbReference type="EMBL" id="JH795866">
    <property type="protein sequence ID" value="EJU00608.1"/>
    <property type="molecule type" value="Genomic_DNA"/>
</dbReference>
<dbReference type="Gene3D" id="3.30.40.10">
    <property type="entry name" value="Zinc/RING finger domain, C3HC4 (zinc finger)"/>
    <property type="match status" value="1"/>
</dbReference>
<dbReference type="Gene3D" id="3.40.50.10810">
    <property type="entry name" value="Tandem AAA-ATPase domain"/>
    <property type="match status" value="1"/>
</dbReference>
<dbReference type="GO" id="GO:0008270">
    <property type="term" value="F:zinc ion binding"/>
    <property type="evidence" value="ECO:0007669"/>
    <property type="project" value="UniProtKB-KW"/>
</dbReference>
<evidence type="ECO:0000256" key="3">
    <source>
        <dbReference type="ARBA" id="ARBA00022771"/>
    </source>
</evidence>
<gene>
    <name evidence="12" type="ORF">DACRYDRAFT_80834</name>
</gene>
<keyword evidence="2" id="KW-0547">Nucleotide-binding</keyword>
<evidence type="ECO:0000256" key="1">
    <source>
        <dbReference type="ARBA" id="ARBA00022723"/>
    </source>
</evidence>
<dbReference type="AlphaFoldDB" id="M5G9U5"/>
<dbReference type="GO" id="GO:0005524">
    <property type="term" value="F:ATP binding"/>
    <property type="evidence" value="ECO:0007669"/>
    <property type="project" value="InterPro"/>
</dbReference>
<evidence type="ECO:0000256" key="6">
    <source>
        <dbReference type="ARBA" id="ARBA00022840"/>
    </source>
</evidence>
<dbReference type="InterPro" id="IPR001650">
    <property type="entry name" value="Helicase_C-like"/>
</dbReference>